<dbReference type="PANTHER" id="PTHR43349:SF57">
    <property type="entry name" value="NMRA-LIKE DOMAIN-CONTAINING PROTEIN"/>
    <property type="match status" value="1"/>
</dbReference>
<dbReference type="Gene3D" id="3.40.50.720">
    <property type="entry name" value="NAD(P)-binding Rossmann-like Domain"/>
    <property type="match status" value="1"/>
</dbReference>
<keyword evidence="2" id="KW-1185">Reference proteome</keyword>
<organism evidence="1 2">
    <name type="scientific">Digitaria exilis</name>
    <dbReference type="NCBI Taxonomy" id="1010633"/>
    <lineage>
        <taxon>Eukaryota</taxon>
        <taxon>Viridiplantae</taxon>
        <taxon>Streptophyta</taxon>
        <taxon>Embryophyta</taxon>
        <taxon>Tracheophyta</taxon>
        <taxon>Spermatophyta</taxon>
        <taxon>Magnoliopsida</taxon>
        <taxon>Liliopsida</taxon>
        <taxon>Poales</taxon>
        <taxon>Poaceae</taxon>
        <taxon>PACMAD clade</taxon>
        <taxon>Panicoideae</taxon>
        <taxon>Panicodae</taxon>
        <taxon>Paniceae</taxon>
        <taxon>Anthephorinae</taxon>
        <taxon>Digitaria</taxon>
    </lineage>
</organism>
<protein>
    <submittedName>
        <fullName evidence="1">Uncharacterized protein</fullName>
    </submittedName>
</protein>
<dbReference type="AlphaFoldDB" id="A0A835A6N0"/>
<accession>A0A835A6N0</accession>
<dbReference type="EMBL" id="JACEFO010002512">
    <property type="protein sequence ID" value="KAF8657080.1"/>
    <property type="molecule type" value="Genomic_DNA"/>
</dbReference>
<sequence length="150" mass="16157">MRKDSFGVWKWAQSCDSTNVLSWLETTAKEILAVGGMGHIGKHIDAASARLGHPTSILIREVAPSNPVKAQLPNMCQAKPSNREICSGAVAEQTRIIAAVKEAGNAKLHTVDLAESRVLSKPTSHGEAEVIPHPTVSCNTSHHCQLQHVR</sequence>
<gene>
    <name evidence="1" type="ORF">HU200_060418</name>
</gene>
<proteinExistence type="predicted"/>
<dbReference type="PANTHER" id="PTHR43349">
    <property type="entry name" value="PINORESINOL REDUCTASE-RELATED"/>
    <property type="match status" value="1"/>
</dbReference>
<name>A0A835A6N0_9POAL</name>
<dbReference type="OrthoDB" id="419598at2759"/>
<dbReference type="Proteomes" id="UP000636709">
    <property type="component" value="Unassembled WGS sequence"/>
</dbReference>
<reference evidence="1" key="1">
    <citation type="submission" date="2020-07" db="EMBL/GenBank/DDBJ databases">
        <title>Genome sequence and genetic diversity analysis of an under-domesticated orphan crop, white fonio (Digitaria exilis).</title>
        <authorList>
            <person name="Bennetzen J.L."/>
            <person name="Chen S."/>
            <person name="Ma X."/>
            <person name="Wang X."/>
            <person name="Yssel A.E.J."/>
            <person name="Chaluvadi S.R."/>
            <person name="Johnson M."/>
            <person name="Gangashetty P."/>
            <person name="Hamidou F."/>
            <person name="Sanogo M.D."/>
            <person name="Zwaenepoel A."/>
            <person name="Wallace J."/>
            <person name="Van De Peer Y."/>
            <person name="Van Deynze A."/>
        </authorList>
    </citation>
    <scope>NUCLEOTIDE SEQUENCE</scope>
    <source>
        <tissue evidence="1">Leaves</tissue>
    </source>
</reference>
<dbReference type="InterPro" id="IPR050608">
    <property type="entry name" value="NmrA-type/Isoflavone_red_sf"/>
</dbReference>
<evidence type="ECO:0000313" key="1">
    <source>
        <dbReference type="EMBL" id="KAF8657080.1"/>
    </source>
</evidence>
<comment type="caution">
    <text evidence="1">The sequence shown here is derived from an EMBL/GenBank/DDBJ whole genome shotgun (WGS) entry which is preliminary data.</text>
</comment>
<evidence type="ECO:0000313" key="2">
    <source>
        <dbReference type="Proteomes" id="UP000636709"/>
    </source>
</evidence>